<evidence type="ECO:0000256" key="2">
    <source>
        <dbReference type="ARBA" id="ARBA00022475"/>
    </source>
</evidence>
<keyword evidence="3 7" id="KW-0812">Transmembrane</keyword>
<feature type="transmembrane region" description="Helical" evidence="7">
    <location>
        <begin position="470"/>
        <end position="492"/>
    </location>
</feature>
<dbReference type="EMBL" id="HBIU01028937">
    <property type="protein sequence ID" value="CAE0634604.1"/>
    <property type="molecule type" value="Transcribed_RNA"/>
</dbReference>
<feature type="transmembrane region" description="Helical" evidence="7">
    <location>
        <begin position="336"/>
        <end position="355"/>
    </location>
</feature>
<feature type="transmembrane region" description="Helical" evidence="7">
    <location>
        <begin position="504"/>
        <end position="526"/>
    </location>
</feature>
<comment type="subcellular location">
    <subcellularLocation>
        <location evidence="1">Cell inner membrane</location>
        <topology evidence="1">Multi-pass membrane protein</topology>
    </subcellularLocation>
</comment>
<dbReference type="InterPro" id="IPR004670">
    <property type="entry name" value="NhaA"/>
</dbReference>
<dbReference type="PANTHER" id="PTHR30341">
    <property type="entry name" value="SODIUM ION/PROTON ANTIPORTER NHAA-RELATED"/>
    <property type="match status" value="1"/>
</dbReference>
<evidence type="ECO:0000256" key="7">
    <source>
        <dbReference type="SAM" id="Phobius"/>
    </source>
</evidence>
<evidence type="ECO:0000256" key="5">
    <source>
        <dbReference type="ARBA" id="ARBA00023136"/>
    </source>
</evidence>
<dbReference type="Gene3D" id="1.20.1530.10">
    <property type="entry name" value="Na+/H+ antiporter like domain"/>
    <property type="match status" value="1"/>
</dbReference>
<name>A0A7S4D873_HETAK</name>
<reference evidence="8" key="1">
    <citation type="submission" date="2021-01" db="EMBL/GenBank/DDBJ databases">
        <authorList>
            <person name="Corre E."/>
            <person name="Pelletier E."/>
            <person name="Niang G."/>
            <person name="Scheremetjew M."/>
            <person name="Finn R."/>
            <person name="Kale V."/>
            <person name="Holt S."/>
            <person name="Cochrane G."/>
            <person name="Meng A."/>
            <person name="Brown T."/>
            <person name="Cohen L."/>
        </authorList>
    </citation>
    <scope>NUCLEOTIDE SEQUENCE</scope>
    <source>
        <strain evidence="8">CCMP3107</strain>
    </source>
</reference>
<feature type="compositionally biased region" description="Polar residues" evidence="6">
    <location>
        <begin position="653"/>
        <end position="666"/>
    </location>
</feature>
<evidence type="ECO:0000313" key="8">
    <source>
        <dbReference type="EMBL" id="CAE0634604.1"/>
    </source>
</evidence>
<feature type="region of interest" description="Disordered" evidence="6">
    <location>
        <begin position="1"/>
        <end position="48"/>
    </location>
</feature>
<evidence type="ECO:0000256" key="3">
    <source>
        <dbReference type="ARBA" id="ARBA00022692"/>
    </source>
</evidence>
<feature type="transmembrane region" description="Helical" evidence="7">
    <location>
        <begin position="153"/>
        <end position="179"/>
    </location>
</feature>
<dbReference type="GO" id="GO:0015385">
    <property type="term" value="F:sodium:proton antiporter activity"/>
    <property type="evidence" value="ECO:0007669"/>
    <property type="project" value="TreeGrafter"/>
</dbReference>
<feature type="transmembrane region" description="Helical" evidence="7">
    <location>
        <begin position="199"/>
        <end position="217"/>
    </location>
</feature>
<feature type="transmembrane region" description="Helical" evidence="7">
    <location>
        <begin position="281"/>
        <end position="298"/>
    </location>
</feature>
<evidence type="ECO:0000256" key="6">
    <source>
        <dbReference type="SAM" id="MobiDB-lite"/>
    </source>
</evidence>
<dbReference type="PANTHER" id="PTHR30341:SF0">
    <property type="entry name" value="NA(+)_H(+) ANTIPORTER NHAA"/>
    <property type="match status" value="1"/>
</dbReference>
<evidence type="ECO:0000256" key="1">
    <source>
        <dbReference type="ARBA" id="ARBA00004429"/>
    </source>
</evidence>
<feature type="transmembrane region" description="Helical" evidence="7">
    <location>
        <begin position="538"/>
        <end position="558"/>
    </location>
</feature>
<dbReference type="GO" id="GO:0005886">
    <property type="term" value="C:plasma membrane"/>
    <property type="evidence" value="ECO:0007669"/>
    <property type="project" value="UniProtKB-SubCell"/>
</dbReference>
<feature type="transmembrane region" description="Helical" evidence="7">
    <location>
        <begin position="310"/>
        <end position="330"/>
    </location>
</feature>
<feature type="region of interest" description="Disordered" evidence="6">
    <location>
        <begin position="606"/>
        <end position="680"/>
    </location>
</feature>
<keyword evidence="2" id="KW-1003">Cell membrane</keyword>
<keyword evidence="4 7" id="KW-1133">Transmembrane helix</keyword>
<dbReference type="InterPro" id="IPR023171">
    <property type="entry name" value="Na/H_antiporter_dom_sf"/>
</dbReference>
<feature type="transmembrane region" description="Helical" evidence="7">
    <location>
        <begin position="238"/>
        <end position="261"/>
    </location>
</feature>
<accession>A0A7S4D873</accession>
<feature type="compositionally biased region" description="Basic residues" evidence="6">
    <location>
        <begin position="667"/>
        <end position="680"/>
    </location>
</feature>
<feature type="transmembrane region" description="Helical" evidence="7">
    <location>
        <begin position="440"/>
        <end position="458"/>
    </location>
</feature>
<proteinExistence type="predicted"/>
<dbReference type="Pfam" id="PF06965">
    <property type="entry name" value="Na_H_antiport_1"/>
    <property type="match status" value="1"/>
</dbReference>
<gene>
    <name evidence="8" type="ORF">HAKA00212_LOCUS13344</name>
</gene>
<organism evidence="8">
    <name type="scientific">Heterosigma akashiwo</name>
    <name type="common">Chromophytic alga</name>
    <name type="synonym">Heterosigma carterae</name>
    <dbReference type="NCBI Taxonomy" id="2829"/>
    <lineage>
        <taxon>Eukaryota</taxon>
        <taxon>Sar</taxon>
        <taxon>Stramenopiles</taxon>
        <taxon>Ochrophyta</taxon>
        <taxon>Raphidophyceae</taxon>
        <taxon>Chattonellales</taxon>
        <taxon>Chattonellaceae</taxon>
        <taxon>Heterosigma</taxon>
    </lineage>
</organism>
<dbReference type="AlphaFoldDB" id="A0A7S4D873"/>
<dbReference type="GO" id="GO:0006885">
    <property type="term" value="P:regulation of pH"/>
    <property type="evidence" value="ECO:0007669"/>
    <property type="project" value="InterPro"/>
</dbReference>
<keyword evidence="5 7" id="KW-0472">Membrane</keyword>
<sequence length="680" mass="73276">MAEGIHIGMDETVHMGQADRQQTQRVVQAPRVGGASLGHGPHSQRQRERQLEEAKLSIRTSERMIRESSTGPKLFRFFGGRTKVTGQKTDAAVQRKWQPQEESKWSIRSWEAATTKIHASIHESIREVEEAVISWWTRLIQIHHVMMDKSIPLLVGVVLALIWSNLGNDLYGTIFGSYYSDAHPIELLPHHGTVFGHHPTFLFLINDCFMVFFFGLATKEITDALLPGGSLNSIQKALCPLFATLGGILGPVFVFLAVLNIQWAAGAYEGDGHTKATLTNGWVVATPTDIPLAALLANQIFGKGHPAVNFLLLLAVADDALGLLIIAVFFPDPHHPVQPVWVLLIAGAALLAYFMRRVLKLHSWLPYVFVAGFVSWVGFIKTGIHPALALVPVVPFIPSQPTVTRGLMHQIKSFCRCNGDGTSGGKPHFDSALNKFEHQIHPFVGYGMFFFGIANAGVNLTNIGHMTGAVVVGLVLGKPLGILLATLAATKLGKLDHGLATKDLVMMSCLAGLALTVSLFMAGLAFSDHPQLQEQAKLGALLASVVVAAVCYGVSRVWDFDYRNATYENEIVKDQPVAHPSVTLPKLARSGTVPNDLSTIEEGRALGEDGADDSGGSDPAAGEDPEDYILDAPPVSSPPGGGAAAAGPRRAANQTAIGATVTQQKSHSQRIYKVKGINHP</sequence>
<protein>
    <submittedName>
        <fullName evidence="8">Uncharacterized protein</fullName>
    </submittedName>
</protein>
<feature type="transmembrane region" description="Helical" evidence="7">
    <location>
        <begin position="367"/>
        <end position="388"/>
    </location>
</feature>
<evidence type="ECO:0000256" key="4">
    <source>
        <dbReference type="ARBA" id="ARBA00022989"/>
    </source>
</evidence>